<gene>
    <name evidence="2" type="ORF">C7959_1309</name>
</gene>
<dbReference type="InterPro" id="IPR054438">
    <property type="entry name" value="Struct_cement_gp24/gp6"/>
</dbReference>
<reference evidence="2 3" key="1">
    <citation type="submission" date="2019-03" db="EMBL/GenBank/DDBJ databases">
        <title>Subsurface microbial communities from deep shales in Ohio and West Virginia, USA.</title>
        <authorList>
            <person name="Wrighton K."/>
        </authorList>
    </citation>
    <scope>NUCLEOTIDE SEQUENCE [LARGE SCALE GENOMIC DNA]</scope>
    <source>
        <strain evidence="2 3">MSL 6dP</strain>
    </source>
</reference>
<name>A0A4R8GR25_9FIRM</name>
<feature type="region of interest" description="Disordered" evidence="1">
    <location>
        <begin position="1"/>
        <end position="21"/>
    </location>
</feature>
<dbReference type="EMBL" id="SOEG01000030">
    <property type="protein sequence ID" value="TDX48282.1"/>
    <property type="molecule type" value="Genomic_DNA"/>
</dbReference>
<sequence length="158" mass="16570">MRSTLNPGELAEGRRMSADSKASEGIIPFGAGVKAGTNPEKQVAAWDGATADDKFKGIAMFSIEGDLDNGHYPDGVPTTVLRKGVIWVKLSDNASAVTAGDQVAIRNDNLFDKTPLTTGTSGSYGVELTNAEFKTAGQPGEVVKVEIDMPTATKVVQL</sequence>
<comment type="caution">
    <text evidence="2">The sequence shown here is derived from an EMBL/GenBank/DDBJ whole genome shotgun (WGS) entry which is preliminary data.</text>
</comment>
<dbReference type="STRING" id="926561.GCA_000379025_03198"/>
<dbReference type="RefSeq" id="WP_134118188.1">
    <property type="nucleotide sequence ID" value="NZ_SOEG01000030.1"/>
</dbReference>
<evidence type="ECO:0000256" key="1">
    <source>
        <dbReference type="SAM" id="MobiDB-lite"/>
    </source>
</evidence>
<keyword evidence="3" id="KW-1185">Reference proteome</keyword>
<dbReference type="AlphaFoldDB" id="A0A4R8GR25"/>
<dbReference type="Pfam" id="PF22758">
    <property type="entry name" value="Phage_cement"/>
    <property type="match status" value="1"/>
</dbReference>
<accession>A0A4R8GR25</accession>
<evidence type="ECO:0000313" key="3">
    <source>
        <dbReference type="Proteomes" id="UP000295832"/>
    </source>
</evidence>
<dbReference type="Proteomes" id="UP000295832">
    <property type="component" value="Unassembled WGS sequence"/>
</dbReference>
<organism evidence="2 3">
    <name type="scientific">Orenia marismortui</name>
    <dbReference type="NCBI Taxonomy" id="46469"/>
    <lineage>
        <taxon>Bacteria</taxon>
        <taxon>Bacillati</taxon>
        <taxon>Bacillota</taxon>
        <taxon>Clostridia</taxon>
        <taxon>Halanaerobiales</taxon>
        <taxon>Halobacteroidaceae</taxon>
        <taxon>Orenia</taxon>
    </lineage>
</organism>
<feature type="compositionally biased region" description="Basic and acidic residues" evidence="1">
    <location>
        <begin position="11"/>
        <end position="21"/>
    </location>
</feature>
<proteinExistence type="predicted"/>
<evidence type="ECO:0000313" key="2">
    <source>
        <dbReference type="EMBL" id="TDX48282.1"/>
    </source>
</evidence>
<protein>
    <submittedName>
        <fullName evidence="2">Uncharacterized protein</fullName>
    </submittedName>
</protein>